<evidence type="ECO:0000256" key="4">
    <source>
        <dbReference type="ARBA" id="ARBA00007637"/>
    </source>
</evidence>
<dbReference type="RefSeq" id="WP_145803955.1">
    <property type="nucleotide sequence ID" value="NZ_VIVK01000001.1"/>
</dbReference>
<dbReference type="InterPro" id="IPR005886">
    <property type="entry name" value="UDP_G4E"/>
</dbReference>
<reference evidence="13 14" key="1">
    <citation type="submission" date="2019-06" db="EMBL/GenBank/DDBJ databases">
        <title>Sequencing the genomes of 1000 actinobacteria strains.</title>
        <authorList>
            <person name="Klenk H.-P."/>
        </authorList>
    </citation>
    <scope>NUCLEOTIDE SEQUENCE [LARGE SCALE GENOMIC DNA]</scope>
    <source>
        <strain evidence="13 14">DSM 24683</strain>
    </source>
</reference>
<gene>
    <name evidence="13" type="ORF">FB561_1251</name>
</gene>
<dbReference type="SUPFAM" id="SSF51735">
    <property type="entry name" value="NAD(P)-binding Rossmann-fold domains"/>
    <property type="match status" value="1"/>
</dbReference>
<dbReference type="Proteomes" id="UP000318380">
    <property type="component" value="Unassembled WGS sequence"/>
</dbReference>
<dbReference type="Pfam" id="PF01370">
    <property type="entry name" value="Epimerase"/>
    <property type="match status" value="1"/>
</dbReference>
<keyword evidence="9" id="KW-0119">Carbohydrate metabolism</keyword>
<dbReference type="UniPathway" id="UPA00214"/>
<evidence type="ECO:0000256" key="7">
    <source>
        <dbReference type="ARBA" id="ARBA00023027"/>
    </source>
</evidence>
<evidence type="ECO:0000313" key="14">
    <source>
        <dbReference type="Proteomes" id="UP000318380"/>
    </source>
</evidence>
<keyword evidence="14" id="KW-1185">Reference proteome</keyword>
<dbReference type="Gene3D" id="3.40.50.720">
    <property type="entry name" value="NAD(P)-binding Rossmann-like Domain"/>
    <property type="match status" value="1"/>
</dbReference>
<protein>
    <recommendedName>
        <fullName evidence="6">UDP-glucose 4-epimerase</fullName>
        <ecNumber evidence="5">5.1.3.2</ecNumber>
    </recommendedName>
    <alternativeName>
        <fullName evidence="11">Galactowaldenase</fullName>
    </alternativeName>
    <alternativeName>
        <fullName evidence="10">UDP-galactose 4-epimerase</fullName>
    </alternativeName>
</protein>
<evidence type="ECO:0000256" key="5">
    <source>
        <dbReference type="ARBA" id="ARBA00013189"/>
    </source>
</evidence>
<evidence type="ECO:0000313" key="13">
    <source>
        <dbReference type="EMBL" id="TWD80178.1"/>
    </source>
</evidence>
<dbReference type="OrthoDB" id="9801785at2"/>
<evidence type="ECO:0000256" key="8">
    <source>
        <dbReference type="ARBA" id="ARBA00023235"/>
    </source>
</evidence>
<evidence type="ECO:0000256" key="1">
    <source>
        <dbReference type="ARBA" id="ARBA00000083"/>
    </source>
</evidence>
<comment type="cofactor">
    <cofactor evidence="2">
        <name>NAD(+)</name>
        <dbReference type="ChEBI" id="CHEBI:57540"/>
    </cofactor>
</comment>
<dbReference type="AlphaFoldDB" id="A0A561BMV3"/>
<dbReference type="PANTHER" id="PTHR43725">
    <property type="entry name" value="UDP-GLUCOSE 4-EPIMERASE"/>
    <property type="match status" value="1"/>
</dbReference>
<evidence type="ECO:0000256" key="10">
    <source>
        <dbReference type="ARBA" id="ARBA00031367"/>
    </source>
</evidence>
<evidence type="ECO:0000256" key="9">
    <source>
        <dbReference type="ARBA" id="ARBA00023277"/>
    </source>
</evidence>
<dbReference type="EC" id="5.1.3.2" evidence="5"/>
<name>A0A561BMV3_9ACTN</name>
<comment type="catalytic activity">
    <reaction evidence="1">
        <text>UDP-alpha-D-glucose = UDP-alpha-D-galactose</text>
        <dbReference type="Rhea" id="RHEA:22168"/>
        <dbReference type="ChEBI" id="CHEBI:58885"/>
        <dbReference type="ChEBI" id="CHEBI:66914"/>
        <dbReference type="EC" id="5.1.3.2"/>
    </reaction>
</comment>
<dbReference type="PANTHER" id="PTHR43725:SF53">
    <property type="entry name" value="UDP-ARABINOSE 4-EPIMERASE 1"/>
    <property type="match status" value="1"/>
</dbReference>
<accession>A0A561BMV3</accession>
<dbReference type="Gene3D" id="3.90.25.10">
    <property type="entry name" value="UDP-galactose 4-epimerase, domain 1"/>
    <property type="match status" value="1"/>
</dbReference>
<feature type="domain" description="NAD-dependent epimerase/dehydratase" evidence="12">
    <location>
        <begin position="6"/>
        <end position="252"/>
    </location>
</feature>
<evidence type="ECO:0000256" key="3">
    <source>
        <dbReference type="ARBA" id="ARBA00004947"/>
    </source>
</evidence>
<dbReference type="EMBL" id="VIVK01000001">
    <property type="protein sequence ID" value="TWD80178.1"/>
    <property type="molecule type" value="Genomic_DNA"/>
</dbReference>
<dbReference type="NCBIfam" id="TIGR01179">
    <property type="entry name" value="galE"/>
    <property type="match status" value="1"/>
</dbReference>
<evidence type="ECO:0000259" key="12">
    <source>
        <dbReference type="Pfam" id="PF01370"/>
    </source>
</evidence>
<comment type="caution">
    <text evidence="13">The sequence shown here is derived from an EMBL/GenBank/DDBJ whole genome shotgun (WGS) entry which is preliminary data.</text>
</comment>
<keyword evidence="8" id="KW-0413">Isomerase</keyword>
<proteinExistence type="inferred from homology"/>
<dbReference type="GO" id="GO:0003978">
    <property type="term" value="F:UDP-glucose 4-epimerase activity"/>
    <property type="evidence" value="ECO:0007669"/>
    <property type="project" value="UniProtKB-EC"/>
</dbReference>
<sequence>MNRQIWLLTGGAGYIGAHVAAAMRRADREVLVVDDLSTGDPARVPADVELVAASVLDTTELADVMKSHRIAGVIHLAAKKAVAESVDRPLHYYQQNVHGTASVLQAMSIAGVRRLVLSSSAAVYGVPPPGPVTESTPTTPINPYGVTKLICEWLVRDAASSLGLSWIGLRYFNVAGAGDPSLGDPGVANLMQLTLQALSRGSRPQVYGRGHDTQDGSCVRDYVHVADLADAHLAAVDHLHSRDTTRAVYNVGCGRGYSVLEVLAAAQRVTGIRRPYEVVAARPVDPPSVVADPARIRADLGWSARYDLDAMVRSAWDAWQYAHTPALTAR</sequence>
<comment type="pathway">
    <text evidence="3">Carbohydrate metabolism; galactose metabolism.</text>
</comment>
<dbReference type="InterPro" id="IPR036291">
    <property type="entry name" value="NAD(P)-bd_dom_sf"/>
</dbReference>
<dbReference type="InterPro" id="IPR001509">
    <property type="entry name" value="Epimerase_deHydtase"/>
</dbReference>
<evidence type="ECO:0000256" key="11">
    <source>
        <dbReference type="ARBA" id="ARBA00033067"/>
    </source>
</evidence>
<dbReference type="GO" id="GO:0033499">
    <property type="term" value="P:galactose catabolic process via UDP-galactose, Leloir pathway"/>
    <property type="evidence" value="ECO:0007669"/>
    <property type="project" value="TreeGrafter"/>
</dbReference>
<keyword evidence="7" id="KW-0520">NAD</keyword>
<organism evidence="13 14">
    <name type="scientific">Kribbella amoyensis</name>
    <dbReference type="NCBI Taxonomy" id="996641"/>
    <lineage>
        <taxon>Bacteria</taxon>
        <taxon>Bacillati</taxon>
        <taxon>Actinomycetota</taxon>
        <taxon>Actinomycetes</taxon>
        <taxon>Propionibacteriales</taxon>
        <taxon>Kribbellaceae</taxon>
        <taxon>Kribbella</taxon>
    </lineage>
</organism>
<comment type="similarity">
    <text evidence="4">Belongs to the NAD(P)-dependent epimerase/dehydratase family.</text>
</comment>
<evidence type="ECO:0000256" key="6">
    <source>
        <dbReference type="ARBA" id="ARBA00018569"/>
    </source>
</evidence>
<evidence type="ECO:0000256" key="2">
    <source>
        <dbReference type="ARBA" id="ARBA00001911"/>
    </source>
</evidence>